<dbReference type="KEGG" id="dde:Dde_1458"/>
<dbReference type="Proteomes" id="UP000002710">
    <property type="component" value="Chromosome"/>
</dbReference>
<dbReference type="NCBIfam" id="TIGR00199">
    <property type="entry name" value="PncC_domain"/>
    <property type="match status" value="1"/>
</dbReference>
<dbReference type="Gene3D" id="3.90.950.20">
    <property type="entry name" value="CinA-like"/>
    <property type="match status" value="1"/>
</dbReference>
<evidence type="ECO:0000313" key="2">
    <source>
        <dbReference type="EMBL" id="ABB38257.1"/>
    </source>
</evidence>
<dbReference type="SUPFAM" id="SSF142433">
    <property type="entry name" value="CinA-like"/>
    <property type="match status" value="1"/>
</dbReference>
<feature type="domain" description="CinA C-terminal" evidence="1">
    <location>
        <begin position="8"/>
        <end position="160"/>
    </location>
</feature>
<keyword evidence="3" id="KW-1185">Reference proteome</keyword>
<dbReference type="HOGENOM" id="CLU_030805_1_1_7"/>
<sequence length="161" mass="16841">MFSEHLKDIAVSLGNTLTERRMTLCTAESCTGGLAGAVLTAVAGSSRWFRGGVVAYANDVKQHILGVDAAVLQQHGAVSAQVVESMAAGACRLLQCTAGIAVSGIAGPDGGTPQKPVGTVWIGWHCQQKTTSRVFLFSGNRDAVRLQTVEQGLLGLMEMLK</sequence>
<dbReference type="EMBL" id="CP000112">
    <property type="protein sequence ID" value="ABB38257.1"/>
    <property type="molecule type" value="Genomic_DNA"/>
</dbReference>
<proteinExistence type="predicted"/>
<organism evidence="2 3">
    <name type="scientific">Oleidesulfovibrio alaskensis (strain ATCC BAA-1058 / DSM 17464 / G20)</name>
    <name type="common">Desulfovibrio alaskensis</name>
    <dbReference type="NCBI Taxonomy" id="207559"/>
    <lineage>
        <taxon>Bacteria</taxon>
        <taxon>Pseudomonadati</taxon>
        <taxon>Thermodesulfobacteriota</taxon>
        <taxon>Desulfovibrionia</taxon>
        <taxon>Desulfovibrionales</taxon>
        <taxon>Desulfovibrionaceae</taxon>
        <taxon>Oleidesulfovibrio</taxon>
    </lineage>
</organism>
<name>Q311Y9_OLEA2</name>
<accession>Q311Y9</accession>
<dbReference type="RefSeq" id="WP_011367424.1">
    <property type="nucleotide sequence ID" value="NC_007519.1"/>
</dbReference>
<evidence type="ECO:0000313" key="3">
    <source>
        <dbReference type="Proteomes" id="UP000002710"/>
    </source>
</evidence>
<dbReference type="AlphaFoldDB" id="Q311Y9"/>
<evidence type="ECO:0000259" key="1">
    <source>
        <dbReference type="Pfam" id="PF02464"/>
    </source>
</evidence>
<dbReference type="Pfam" id="PF02464">
    <property type="entry name" value="CinA"/>
    <property type="match status" value="1"/>
</dbReference>
<protein>
    <submittedName>
        <fullName evidence="2">CinA domain protein</fullName>
    </submittedName>
</protein>
<dbReference type="STRING" id="207559.Dde_1458"/>
<gene>
    <name evidence="2" type="ordered locus">Dde_1458</name>
</gene>
<dbReference type="InterPro" id="IPR036653">
    <property type="entry name" value="CinA-like_C"/>
</dbReference>
<reference evidence="2 3" key="1">
    <citation type="journal article" date="2011" name="J. Bacteriol.">
        <title>Complete genome sequence and updated annotation of Desulfovibrio alaskensis G20.</title>
        <authorList>
            <person name="Hauser L.J."/>
            <person name="Land M.L."/>
            <person name="Brown S.D."/>
            <person name="Larimer F."/>
            <person name="Keller K.L."/>
            <person name="Rapp-Giles B.J."/>
            <person name="Price M.N."/>
            <person name="Lin M."/>
            <person name="Bruce D.C."/>
            <person name="Detter J.C."/>
            <person name="Tapia R."/>
            <person name="Han C.S."/>
            <person name="Goodwin L.A."/>
            <person name="Cheng J.F."/>
            <person name="Pitluck S."/>
            <person name="Copeland A."/>
            <person name="Lucas S."/>
            <person name="Nolan M."/>
            <person name="Lapidus A.L."/>
            <person name="Palumbo A.V."/>
            <person name="Wall J.D."/>
        </authorList>
    </citation>
    <scope>NUCLEOTIDE SEQUENCE [LARGE SCALE GENOMIC DNA]</scope>
    <source>
        <strain evidence="3">ATCC BAA 1058 / DSM 17464 / G20</strain>
    </source>
</reference>
<dbReference type="eggNOG" id="COG1546">
    <property type="taxonomic scope" value="Bacteria"/>
</dbReference>
<dbReference type="InterPro" id="IPR008136">
    <property type="entry name" value="CinA_C"/>
</dbReference>